<dbReference type="SUPFAM" id="SSF46785">
    <property type="entry name" value="Winged helix' DNA-binding domain"/>
    <property type="match status" value="1"/>
</dbReference>
<dbReference type="GO" id="GO:0003700">
    <property type="term" value="F:DNA-binding transcription factor activity"/>
    <property type="evidence" value="ECO:0007669"/>
    <property type="project" value="InterPro"/>
</dbReference>
<dbReference type="InterPro" id="IPR036388">
    <property type="entry name" value="WH-like_DNA-bd_sf"/>
</dbReference>
<dbReference type="AlphaFoldDB" id="A0A7C4NKW1"/>
<name>A0A7C4NKW1_9CREN</name>
<dbReference type="Pfam" id="PF01022">
    <property type="entry name" value="HTH_5"/>
    <property type="match status" value="1"/>
</dbReference>
<sequence length="220" mass="25247">MFLFARLGHISVIDMNLDEALKRLNALSLPQGYPKDVDLLRLIDHKMFLNCVSNELKSSIMALIGRGITSATELSKYLRIPRTSIYRHLNILLKSGLLIRKNGRYFVSAKMFLVYDCDIENNGYIRLRIHPDKGGFIDEDIGFVSIKGESCKCDVCNAYDNCIKAVKNFAKKLDIRIRSENPMYGFIEIVREIVYRDVLQIVRNGYLIAKPIHELEENQG</sequence>
<dbReference type="InterPro" id="IPR011991">
    <property type="entry name" value="ArsR-like_HTH"/>
</dbReference>
<dbReference type="EMBL" id="DTBD01000009">
    <property type="protein sequence ID" value="HGQ63902.1"/>
    <property type="molecule type" value="Genomic_DNA"/>
</dbReference>
<evidence type="ECO:0000313" key="2">
    <source>
        <dbReference type="EMBL" id="HGQ36462.1"/>
    </source>
</evidence>
<proteinExistence type="predicted"/>
<feature type="domain" description="HTH arsR-type" evidence="1">
    <location>
        <begin position="47"/>
        <end position="117"/>
    </location>
</feature>
<organism evidence="3">
    <name type="scientific">Ignisphaera aggregans</name>
    <dbReference type="NCBI Taxonomy" id="334771"/>
    <lineage>
        <taxon>Archaea</taxon>
        <taxon>Thermoproteota</taxon>
        <taxon>Thermoprotei</taxon>
        <taxon>Desulfurococcales</taxon>
        <taxon>Desulfurococcaceae</taxon>
        <taxon>Ignisphaera</taxon>
    </lineage>
</organism>
<dbReference type="EMBL" id="DTCK01000041">
    <property type="protein sequence ID" value="HGQ36462.1"/>
    <property type="molecule type" value="Genomic_DNA"/>
</dbReference>
<gene>
    <name evidence="3" type="ORF">ENU08_01485</name>
    <name evidence="2" type="ORF">ENU41_07305</name>
</gene>
<evidence type="ECO:0000313" key="3">
    <source>
        <dbReference type="EMBL" id="HGQ63902.1"/>
    </source>
</evidence>
<accession>A0A7C4NKW1</accession>
<protein>
    <submittedName>
        <fullName evidence="3">ArsR family transcriptional regulator</fullName>
    </submittedName>
</protein>
<dbReference type="InterPro" id="IPR036390">
    <property type="entry name" value="WH_DNA-bd_sf"/>
</dbReference>
<dbReference type="Gene3D" id="1.10.10.10">
    <property type="entry name" value="Winged helix-like DNA-binding domain superfamily/Winged helix DNA-binding domain"/>
    <property type="match status" value="1"/>
</dbReference>
<reference evidence="3" key="1">
    <citation type="journal article" date="2020" name="mSystems">
        <title>Genome- and Community-Level Interaction Insights into Carbon Utilization and Element Cycling Functions of Hydrothermarchaeota in Hydrothermal Sediment.</title>
        <authorList>
            <person name="Zhou Z."/>
            <person name="Liu Y."/>
            <person name="Xu W."/>
            <person name="Pan J."/>
            <person name="Luo Z.H."/>
            <person name="Li M."/>
        </authorList>
    </citation>
    <scope>NUCLEOTIDE SEQUENCE [LARGE SCALE GENOMIC DNA]</scope>
    <source>
        <strain evidence="3">SpSt-637</strain>
        <strain evidence="2">SpSt-667</strain>
    </source>
</reference>
<evidence type="ECO:0000259" key="1">
    <source>
        <dbReference type="SMART" id="SM00418"/>
    </source>
</evidence>
<dbReference type="CDD" id="cd00090">
    <property type="entry name" value="HTH_ARSR"/>
    <property type="match status" value="1"/>
</dbReference>
<dbReference type="InterPro" id="IPR001845">
    <property type="entry name" value="HTH_ArsR_DNA-bd_dom"/>
</dbReference>
<dbReference type="SMART" id="SM00418">
    <property type="entry name" value="HTH_ARSR"/>
    <property type="match status" value="1"/>
</dbReference>
<comment type="caution">
    <text evidence="3">The sequence shown here is derived from an EMBL/GenBank/DDBJ whole genome shotgun (WGS) entry which is preliminary data.</text>
</comment>